<proteinExistence type="predicted"/>
<protein>
    <submittedName>
        <fullName evidence="1">Uncharacterized protein</fullName>
    </submittedName>
</protein>
<comment type="caution">
    <text evidence="1">The sequence shown here is derived from an EMBL/GenBank/DDBJ whole genome shotgun (WGS) entry which is preliminary data.</text>
</comment>
<gene>
    <name evidence="1" type="ORF">H9771_06465</name>
</gene>
<sequence>MTREFSAIEKLQLPYHLTYALAPAGTSGPCRLTLSRTGAAACCDSLVLDAPPQSCYPVLRYLYENAVQPEIWRDVIADFYPIIQQLDGKDGVCSE</sequence>
<dbReference type="Proteomes" id="UP000824211">
    <property type="component" value="Unassembled WGS sequence"/>
</dbReference>
<dbReference type="AlphaFoldDB" id="A0A9D2S8D4"/>
<organism evidence="1 2">
    <name type="scientific">Candidatus Faecalibacterium faecipullorum</name>
    <dbReference type="NCBI Taxonomy" id="2838578"/>
    <lineage>
        <taxon>Bacteria</taxon>
        <taxon>Bacillati</taxon>
        <taxon>Bacillota</taxon>
        <taxon>Clostridia</taxon>
        <taxon>Eubacteriales</taxon>
        <taxon>Oscillospiraceae</taxon>
        <taxon>Faecalibacterium</taxon>
    </lineage>
</organism>
<evidence type="ECO:0000313" key="1">
    <source>
        <dbReference type="EMBL" id="HJB59280.1"/>
    </source>
</evidence>
<reference evidence="1" key="2">
    <citation type="submission" date="2021-04" db="EMBL/GenBank/DDBJ databases">
        <authorList>
            <person name="Gilroy R."/>
        </authorList>
    </citation>
    <scope>NUCLEOTIDE SEQUENCE</scope>
    <source>
        <strain evidence="1">ChiHjej9B8-13557</strain>
    </source>
</reference>
<name>A0A9D2S8D4_9FIRM</name>
<accession>A0A9D2S8D4</accession>
<reference evidence="1" key="1">
    <citation type="journal article" date="2021" name="PeerJ">
        <title>Extensive microbial diversity within the chicken gut microbiome revealed by metagenomics and culture.</title>
        <authorList>
            <person name="Gilroy R."/>
            <person name="Ravi A."/>
            <person name="Getino M."/>
            <person name="Pursley I."/>
            <person name="Horton D.L."/>
            <person name="Alikhan N.F."/>
            <person name="Baker D."/>
            <person name="Gharbi K."/>
            <person name="Hall N."/>
            <person name="Watson M."/>
            <person name="Adriaenssens E.M."/>
            <person name="Foster-Nyarko E."/>
            <person name="Jarju S."/>
            <person name="Secka A."/>
            <person name="Antonio M."/>
            <person name="Oren A."/>
            <person name="Chaudhuri R.R."/>
            <person name="La Ragione R."/>
            <person name="Hildebrand F."/>
            <person name="Pallen M.J."/>
        </authorList>
    </citation>
    <scope>NUCLEOTIDE SEQUENCE</scope>
    <source>
        <strain evidence="1">ChiHjej9B8-13557</strain>
    </source>
</reference>
<evidence type="ECO:0000313" key="2">
    <source>
        <dbReference type="Proteomes" id="UP000824211"/>
    </source>
</evidence>
<dbReference type="EMBL" id="DWXX01000113">
    <property type="protein sequence ID" value="HJB59280.1"/>
    <property type="molecule type" value="Genomic_DNA"/>
</dbReference>